<dbReference type="PANTHER" id="PTHR33710">
    <property type="entry name" value="BNAC02G09200D PROTEIN"/>
    <property type="match status" value="1"/>
</dbReference>
<keyword evidence="1" id="KW-1185">Reference proteome</keyword>
<dbReference type="Proteomes" id="UP001652660">
    <property type="component" value="Chromosome 6e"/>
</dbReference>
<dbReference type="Gene3D" id="3.60.10.10">
    <property type="entry name" value="Endonuclease/exonuclease/phosphatase"/>
    <property type="match status" value="1"/>
</dbReference>
<gene>
    <name evidence="2" type="primary">LOC140009964</name>
</gene>
<dbReference type="PANTHER" id="PTHR33710:SF62">
    <property type="entry name" value="DUF4283 DOMAIN PROTEIN"/>
    <property type="match status" value="1"/>
</dbReference>
<proteinExistence type="predicted"/>
<accession>A0ABM4UYQ3</accession>
<dbReference type="SUPFAM" id="SSF56219">
    <property type="entry name" value="DNase I-like"/>
    <property type="match status" value="1"/>
</dbReference>
<dbReference type="RefSeq" id="XP_071912416.1">
    <property type="nucleotide sequence ID" value="XM_072056315.1"/>
</dbReference>
<reference evidence="2" key="1">
    <citation type="submission" date="2025-08" db="UniProtKB">
        <authorList>
            <consortium name="RefSeq"/>
        </authorList>
    </citation>
    <scope>IDENTIFICATION</scope>
    <source>
        <tissue evidence="2">Leaves</tissue>
    </source>
</reference>
<evidence type="ECO:0000313" key="1">
    <source>
        <dbReference type="Proteomes" id="UP001652660"/>
    </source>
</evidence>
<name>A0ABM4UYQ3_COFAR</name>
<protein>
    <submittedName>
        <fullName evidence="2">Uncharacterized protein</fullName>
    </submittedName>
</protein>
<dbReference type="InterPro" id="IPR036691">
    <property type="entry name" value="Endo/exonu/phosph_ase_sf"/>
</dbReference>
<evidence type="ECO:0000313" key="2">
    <source>
        <dbReference type="RefSeq" id="XP_071912416.1"/>
    </source>
</evidence>
<sequence>MALYWNSDVKILQVQHTSFTVEAQIEDQESKCLWWMIGIYANCNDAIRKVQWTVVNRRRQLWGNKWLLVEDFNDITSNSEKRGGRCRAERSFNDFRDFISANQLVDLGYEGQPWTWCNNWGNEGEIKQGLDRAMSSADWNQTFENAKCSHIKAYTSDHCALMIDTKPTMEKKKRRFFFDKRWLQHEEISEVVKEV</sequence>
<organism evidence="1 2">
    <name type="scientific">Coffea arabica</name>
    <name type="common">Arabian coffee</name>
    <dbReference type="NCBI Taxonomy" id="13443"/>
    <lineage>
        <taxon>Eukaryota</taxon>
        <taxon>Viridiplantae</taxon>
        <taxon>Streptophyta</taxon>
        <taxon>Embryophyta</taxon>
        <taxon>Tracheophyta</taxon>
        <taxon>Spermatophyta</taxon>
        <taxon>Magnoliopsida</taxon>
        <taxon>eudicotyledons</taxon>
        <taxon>Gunneridae</taxon>
        <taxon>Pentapetalae</taxon>
        <taxon>asterids</taxon>
        <taxon>lamiids</taxon>
        <taxon>Gentianales</taxon>
        <taxon>Rubiaceae</taxon>
        <taxon>Ixoroideae</taxon>
        <taxon>Gardenieae complex</taxon>
        <taxon>Bertiereae - Coffeeae clade</taxon>
        <taxon>Coffeeae</taxon>
        <taxon>Coffea</taxon>
    </lineage>
</organism>
<dbReference type="GeneID" id="140009964"/>